<dbReference type="Gene3D" id="1.25.40.10">
    <property type="entry name" value="Tetratricopeptide repeat domain"/>
    <property type="match status" value="1"/>
</dbReference>
<comment type="caution">
    <text evidence="4">The sequence shown here is derived from an EMBL/GenBank/DDBJ whole genome shotgun (WGS) entry which is preliminary data.</text>
</comment>
<gene>
    <name evidence="4" type="ORF">IAD17_05205</name>
</gene>
<dbReference type="EMBL" id="DVMQ01000016">
    <property type="protein sequence ID" value="HIU24300.1"/>
    <property type="molecule type" value="Genomic_DNA"/>
</dbReference>
<dbReference type="PANTHER" id="PTHR46558">
    <property type="entry name" value="TRACRIPTIONAL REGULATORY PROTEIN-RELATED-RELATED"/>
    <property type="match status" value="1"/>
</dbReference>
<name>A0A9D1HZU4_9ACTN</name>
<keyword evidence="2" id="KW-1133">Transmembrane helix</keyword>
<reference evidence="4" key="1">
    <citation type="submission" date="2020-10" db="EMBL/GenBank/DDBJ databases">
        <authorList>
            <person name="Gilroy R."/>
        </authorList>
    </citation>
    <scope>NUCLEOTIDE SEQUENCE</scope>
    <source>
        <strain evidence="4">ChiHjej12B11-29160</strain>
    </source>
</reference>
<keyword evidence="2" id="KW-0472">Membrane</keyword>
<evidence type="ECO:0000256" key="2">
    <source>
        <dbReference type="SAM" id="Phobius"/>
    </source>
</evidence>
<evidence type="ECO:0000313" key="4">
    <source>
        <dbReference type="EMBL" id="HIU24300.1"/>
    </source>
</evidence>
<evidence type="ECO:0000256" key="1">
    <source>
        <dbReference type="ARBA" id="ARBA00023125"/>
    </source>
</evidence>
<organism evidence="4 5">
    <name type="scientific">Candidatus Coprovicinus avistercoris</name>
    <dbReference type="NCBI Taxonomy" id="2840754"/>
    <lineage>
        <taxon>Bacteria</taxon>
        <taxon>Bacillati</taxon>
        <taxon>Actinomycetota</taxon>
        <taxon>Coriobacteriia</taxon>
        <taxon>Coriobacteriales</taxon>
        <taxon>Coriobacteriaceae</taxon>
        <taxon>Coriobacteriaceae incertae sedis</taxon>
        <taxon>Candidatus Coprovicinus</taxon>
    </lineage>
</organism>
<reference evidence="4" key="2">
    <citation type="journal article" date="2021" name="PeerJ">
        <title>Extensive microbial diversity within the chicken gut microbiome revealed by metagenomics and culture.</title>
        <authorList>
            <person name="Gilroy R."/>
            <person name="Ravi A."/>
            <person name="Getino M."/>
            <person name="Pursley I."/>
            <person name="Horton D.L."/>
            <person name="Alikhan N.F."/>
            <person name="Baker D."/>
            <person name="Gharbi K."/>
            <person name="Hall N."/>
            <person name="Watson M."/>
            <person name="Adriaenssens E.M."/>
            <person name="Foster-Nyarko E."/>
            <person name="Jarju S."/>
            <person name="Secka A."/>
            <person name="Antonio M."/>
            <person name="Oren A."/>
            <person name="Chaudhuri R.R."/>
            <person name="La Ragione R."/>
            <person name="Hildebrand F."/>
            <person name="Pallen M.J."/>
        </authorList>
    </citation>
    <scope>NUCLEOTIDE SEQUENCE</scope>
    <source>
        <strain evidence="4">ChiHjej12B11-29160</strain>
    </source>
</reference>
<protein>
    <submittedName>
        <fullName evidence="4">Helix-turn-helix transcriptional regulator</fullName>
    </submittedName>
</protein>
<keyword evidence="1" id="KW-0238">DNA-binding</keyword>
<dbReference type="InterPro" id="IPR010982">
    <property type="entry name" value="Lambda_DNA-bd_dom_sf"/>
</dbReference>
<dbReference type="AlphaFoldDB" id="A0A9D1HZU4"/>
<accession>A0A9D1HZU4</accession>
<feature type="domain" description="HTH cro/C1-type" evidence="3">
    <location>
        <begin position="11"/>
        <end position="65"/>
    </location>
</feature>
<dbReference type="CDD" id="cd00093">
    <property type="entry name" value="HTH_XRE"/>
    <property type="match status" value="1"/>
</dbReference>
<dbReference type="PROSITE" id="PS50943">
    <property type="entry name" value="HTH_CROC1"/>
    <property type="match status" value="1"/>
</dbReference>
<feature type="transmembrane region" description="Helical" evidence="2">
    <location>
        <begin position="110"/>
        <end position="131"/>
    </location>
</feature>
<dbReference type="InterPro" id="IPR011990">
    <property type="entry name" value="TPR-like_helical_dom_sf"/>
</dbReference>
<proteinExistence type="predicted"/>
<evidence type="ECO:0000313" key="5">
    <source>
        <dbReference type="Proteomes" id="UP000824078"/>
    </source>
</evidence>
<keyword evidence="2" id="KW-0812">Transmembrane</keyword>
<dbReference type="SUPFAM" id="SSF47413">
    <property type="entry name" value="lambda repressor-like DNA-binding domains"/>
    <property type="match status" value="1"/>
</dbReference>
<dbReference type="Gene3D" id="1.10.260.40">
    <property type="entry name" value="lambda repressor-like DNA-binding domains"/>
    <property type="match status" value="1"/>
</dbReference>
<dbReference type="SUPFAM" id="SSF48452">
    <property type="entry name" value="TPR-like"/>
    <property type="match status" value="1"/>
</dbReference>
<evidence type="ECO:0000259" key="3">
    <source>
        <dbReference type="PROSITE" id="PS50943"/>
    </source>
</evidence>
<sequence>MDTTINIGRTIARERRRRGVTQEELAAHLSVSKAAVSKWELEQSLPDVSLLPRIAAYFSLTLDELFDWRNELTEEESATRYVEVCALAEQDLVAAHERLRMLATEHYSDMNLLLMLASLLTVWGAGMTTSFTPVPEQDSARRNMPDADTLTDEALVLIEHVLETATDPSTLFLAQQQRATVLFQAGRFDETASVLEPLVRRQDASAPTMLLASAYRKLGRNDDALKLLQMERLRATHFVLSSLMQEMGMRDDVAFARAAGSAAQTVFEALDMDAVNPFFSTTISLELSEALRRADEKDEALKALVRVVDTVIETQTAPSSSESPFWDYIADNFDSSRVGEAWAEHKVHQANDIAALMRQTLVERLLSSEWRKLAGDDPRYQEIVEMIAHLSDANSY</sequence>
<dbReference type="InterPro" id="IPR001387">
    <property type="entry name" value="Cro/C1-type_HTH"/>
</dbReference>
<dbReference type="SMART" id="SM00530">
    <property type="entry name" value="HTH_XRE"/>
    <property type="match status" value="1"/>
</dbReference>
<dbReference type="Proteomes" id="UP000824078">
    <property type="component" value="Unassembled WGS sequence"/>
</dbReference>
<dbReference type="GO" id="GO:0003677">
    <property type="term" value="F:DNA binding"/>
    <property type="evidence" value="ECO:0007669"/>
    <property type="project" value="UniProtKB-KW"/>
</dbReference>
<dbReference type="Pfam" id="PF01381">
    <property type="entry name" value="HTH_3"/>
    <property type="match status" value="1"/>
</dbReference>
<dbReference type="PANTHER" id="PTHR46558:SF11">
    <property type="entry name" value="HTH-TYPE TRANSCRIPTIONAL REGULATOR XRE"/>
    <property type="match status" value="1"/>
</dbReference>